<dbReference type="PANTHER" id="PTHR34473:SF2">
    <property type="entry name" value="UPF0699 TRANSMEMBRANE PROTEIN YDBT"/>
    <property type="match status" value="1"/>
</dbReference>
<evidence type="ECO:0000256" key="1">
    <source>
        <dbReference type="SAM" id="Phobius"/>
    </source>
</evidence>
<dbReference type="Pfam" id="PF03703">
    <property type="entry name" value="bPH_2"/>
    <property type="match status" value="2"/>
</dbReference>
<keyword evidence="1" id="KW-1133">Transmembrane helix</keyword>
<dbReference type="PIRSF" id="PIRSF026631">
    <property type="entry name" value="UCP026631"/>
    <property type="match status" value="1"/>
</dbReference>
<dbReference type="InterPro" id="IPR005182">
    <property type="entry name" value="YdbS-like_PH"/>
</dbReference>
<proteinExistence type="predicted"/>
<dbReference type="PANTHER" id="PTHR34473">
    <property type="entry name" value="UPF0699 TRANSMEMBRANE PROTEIN YDBS"/>
    <property type="match status" value="1"/>
</dbReference>
<dbReference type="AlphaFoldDB" id="A0A1H7FUM2"/>
<organism evidence="3 4">
    <name type="scientific">Nonomuraea pusilla</name>
    <dbReference type="NCBI Taxonomy" id="46177"/>
    <lineage>
        <taxon>Bacteria</taxon>
        <taxon>Bacillati</taxon>
        <taxon>Actinomycetota</taxon>
        <taxon>Actinomycetes</taxon>
        <taxon>Streptosporangiales</taxon>
        <taxon>Streptosporangiaceae</taxon>
        <taxon>Nonomuraea</taxon>
    </lineage>
</organism>
<feature type="domain" description="YdbS-like PH" evidence="2">
    <location>
        <begin position="71"/>
        <end position="153"/>
    </location>
</feature>
<name>A0A1H7FUM2_9ACTN</name>
<dbReference type="EMBL" id="FOBF01000001">
    <property type="protein sequence ID" value="SEK29514.1"/>
    <property type="molecule type" value="Genomic_DNA"/>
</dbReference>
<protein>
    <submittedName>
        <fullName evidence="3">Putative membrane protein</fullName>
    </submittedName>
</protein>
<feature type="transmembrane region" description="Helical" evidence="1">
    <location>
        <begin position="402"/>
        <end position="420"/>
    </location>
</feature>
<dbReference type="STRING" id="46177.SAMN05660976_00192"/>
<dbReference type="Proteomes" id="UP000198953">
    <property type="component" value="Unassembled WGS sequence"/>
</dbReference>
<sequence length="516" mass="55294">MTVKDLAVETAGWRPLDPRMALVNLRWLLPPLGIIALTAVASGGVNWEDHKLQIVSALLFVYLTAAEIVRWRTTRYRVGDEQIEIRSGLFWRRHVAIPRDRLRTVDLTSGPVHRVFGLAIVTMGTGQALRTDRRDQVKLDAVAVAEAERLREELLPRSRPAAPPQEAAASTVTPAEEIARLDPAWVRYAPLSPLVFVIGLAPLSQAYNLAERLGIPVDLGGAVLGAVAFLRSVPRWLLVVLAALVLVAGVVGTVLLFAEAWWRFRLERDQRTGTLRVGRGLLTTRSFTLEERRLRGAELIEPVMLRWGGGARLKAVASGLRQTLDGPRGGSGALLPPAPLRVAHATAASVLRERESPLLPARLRPHPRAALRRRLLRAALASGAAVAAAATLAALAGGSAGWAAAVTGLLAVPVSVLLAVDAYRSLGHALAGAYLVIRSGVLRRRTVALQRKGVIGWTVTRSPLQRRSGLATIAATTAAGTLGAYTMRDVGYGEGLAVADEAVPGLLAQFIESAEE</sequence>
<feature type="transmembrane region" description="Helical" evidence="1">
    <location>
        <begin position="236"/>
        <end position="258"/>
    </location>
</feature>
<evidence type="ECO:0000259" key="2">
    <source>
        <dbReference type="Pfam" id="PF03703"/>
    </source>
</evidence>
<dbReference type="OrthoDB" id="4121259at2"/>
<dbReference type="InterPro" id="IPR014529">
    <property type="entry name" value="UCP026631"/>
</dbReference>
<evidence type="ECO:0000313" key="3">
    <source>
        <dbReference type="EMBL" id="SEK29514.1"/>
    </source>
</evidence>
<feature type="transmembrane region" description="Helical" evidence="1">
    <location>
        <begin position="52"/>
        <end position="69"/>
    </location>
</feature>
<accession>A0A1H7FUM2</accession>
<evidence type="ECO:0000313" key="4">
    <source>
        <dbReference type="Proteomes" id="UP000198953"/>
    </source>
</evidence>
<reference evidence="3 4" key="1">
    <citation type="submission" date="2016-10" db="EMBL/GenBank/DDBJ databases">
        <authorList>
            <person name="de Groot N.N."/>
        </authorList>
    </citation>
    <scope>NUCLEOTIDE SEQUENCE [LARGE SCALE GENOMIC DNA]</scope>
    <source>
        <strain evidence="3 4">DSM 43357</strain>
    </source>
</reference>
<feature type="transmembrane region" description="Helical" evidence="1">
    <location>
        <begin position="27"/>
        <end position="46"/>
    </location>
</feature>
<dbReference type="RefSeq" id="WP_091097551.1">
    <property type="nucleotide sequence ID" value="NZ_FOBF01000001.1"/>
</dbReference>
<feature type="domain" description="YdbS-like PH" evidence="2">
    <location>
        <begin position="423"/>
        <end position="489"/>
    </location>
</feature>
<gene>
    <name evidence="3" type="ORF">SAMN05660976_00192</name>
</gene>
<feature type="transmembrane region" description="Helical" evidence="1">
    <location>
        <begin position="375"/>
        <end position="396"/>
    </location>
</feature>
<keyword evidence="1" id="KW-0472">Membrane</keyword>
<keyword evidence="4" id="KW-1185">Reference proteome</keyword>
<keyword evidence="1" id="KW-0812">Transmembrane</keyword>